<dbReference type="CDD" id="cd02164">
    <property type="entry name" value="PPAT_CoAS"/>
    <property type="match status" value="1"/>
</dbReference>
<dbReference type="PANTHER" id="PTHR10695">
    <property type="entry name" value="DEPHOSPHO-COA KINASE-RELATED"/>
    <property type="match status" value="1"/>
</dbReference>
<keyword evidence="10" id="KW-0418">Kinase</keyword>
<dbReference type="Pfam" id="PF01121">
    <property type="entry name" value="CoaE"/>
    <property type="match status" value="1"/>
</dbReference>
<evidence type="ECO:0000256" key="5">
    <source>
        <dbReference type="ARBA" id="ARBA00022490"/>
    </source>
</evidence>
<dbReference type="InterPro" id="IPR027417">
    <property type="entry name" value="P-loop_NTPase"/>
</dbReference>
<dbReference type="PANTHER" id="PTHR10695:SF46">
    <property type="entry name" value="BIFUNCTIONAL COENZYME A SYNTHASE-RELATED"/>
    <property type="match status" value="1"/>
</dbReference>
<keyword evidence="24" id="KW-1185">Reference proteome</keyword>
<reference evidence="24" key="2">
    <citation type="journal article" date="2013" name="Nature">
        <title>Insights into bilaterian evolution from three spiralian genomes.</title>
        <authorList>
            <person name="Simakov O."/>
            <person name="Marletaz F."/>
            <person name="Cho S.J."/>
            <person name="Edsinger-Gonzales E."/>
            <person name="Havlak P."/>
            <person name="Hellsten U."/>
            <person name="Kuo D.H."/>
            <person name="Larsson T."/>
            <person name="Lv J."/>
            <person name="Arendt D."/>
            <person name="Savage R."/>
            <person name="Osoegawa K."/>
            <person name="de Jong P."/>
            <person name="Grimwood J."/>
            <person name="Chapman J.A."/>
            <person name="Shapiro H."/>
            <person name="Aerts A."/>
            <person name="Otillar R.P."/>
            <person name="Terry A.Y."/>
            <person name="Boore J.L."/>
            <person name="Grigoriev I.V."/>
            <person name="Lindberg D.R."/>
            <person name="Seaver E.C."/>
            <person name="Weisblat D.A."/>
            <person name="Putnam N.H."/>
            <person name="Rokhsar D.S."/>
        </authorList>
    </citation>
    <scope>NUCLEOTIDE SEQUENCE</scope>
    <source>
        <strain evidence="24">I ESC-2004</strain>
    </source>
</reference>
<dbReference type="GO" id="GO:0015937">
    <property type="term" value="P:coenzyme A biosynthetic process"/>
    <property type="evidence" value="ECO:0007669"/>
    <property type="project" value="InterPro"/>
</dbReference>
<reference evidence="23" key="3">
    <citation type="submission" date="2015-06" db="UniProtKB">
        <authorList>
            <consortium name="EnsemblMetazoa"/>
        </authorList>
    </citation>
    <scope>IDENTIFICATION</scope>
</reference>
<feature type="domain" description="Cytidyltransferase-like" evidence="22">
    <location>
        <begin position="160"/>
        <end position="303"/>
    </location>
</feature>
<name>X1Z5E1_CAPTE</name>
<dbReference type="SUPFAM" id="SSF52540">
    <property type="entry name" value="P-loop containing nucleoside triphosphate hydrolases"/>
    <property type="match status" value="1"/>
</dbReference>
<dbReference type="HAMAP" id="MF_00376">
    <property type="entry name" value="Dephospho_CoA_kinase"/>
    <property type="match status" value="1"/>
</dbReference>
<dbReference type="CDD" id="cd02022">
    <property type="entry name" value="DPCK"/>
    <property type="match status" value="1"/>
</dbReference>
<evidence type="ECO:0000256" key="4">
    <source>
        <dbReference type="ARBA" id="ARBA00012392"/>
    </source>
</evidence>
<dbReference type="GO" id="GO:0005759">
    <property type="term" value="C:mitochondrial matrix"/>
    <property type="evidence" value="ECO:0007669"/>
    <property type="project" value="UniProtKB-SubCell"/>
</dbReference>
<comment type="subcellular location">
    <subcellularLocation>
        <location evidence="2">Cytoplasm</location>
    </subcellularLocation>
    <subcellularLocation>
        <location evidence="1">Mitochondrion matrix</location>
    </subcellularLocation>
</comment>
<keyword evidence="9" id="KW-0547">Nucleotide-binding</keyword>
<dbReference type="EC" id="2.7.1.24" evidence="20"/>
<evidence type="ECO:0000256" key="9">
    <source>
        <dbReference type="ARBA" id="ARBA00022741"/>
    </source>
</evidence>
<dbReference type="FunFam" id="3.40.50.300:FF:000899">
    <property type="entry name" value="Bifunctional coenzyme A synthase"/>
    <property type="match status" value="1"/>
</dbReference>
<dbReference type="NCBIfam" id="NF001985">
    <property type="entry name" value="PRK00777.1"/>
    <property type="match status" value="1"/>
</dbReference>
<evidence type="ECO:0000256" key="16">
    <source>
        <dbReference type="ARBA" id="ARBA00059677"/>
    </source>
</evidence>
<sequence>MSPNGLLILTQPLRLLGRNIDALIQSASSHVRNVLYVHLAPGAHFTKSIPSPPQLVPSTDISKAVLQIYGGSANLCSDLDVRVLLGNFHSPPHVALAQTLSKPLHVVLCDGKADATFLTKYAAKYFNASNFEVKILDGEFEDEEVVASDEAIETYKHVCLGGTFDRIHTGHKILLSEACVRCQDAITIGVTDGPMIESKTLHDLIEPTTTRISTVKSLISDIRPSITSDVVPIIDPFGPSIVKPDIECLVVSDETLRGGNAVNKKRVEKGLQEVEIFVIELLEDKCRSEDEEVKISSSSQRKRILGSLLREPNVVQRTDAYIIGVTGSIASGKTSVCSRLTNLGAVSIDCDKLGHKAYEPDREAYEALVEEFGQEILNAETKEIDRMKLGSCVFNDDAKREKLNSIVWPAVANLAKEEVAKLIKQGHRVIFLEAALLIEAGWSSWLNELWVTFIPKKEAVARIMERNNLPEDAALKRVQSQSSNAERIQHAHVVLSTMWETEITQKQVEKAWKSLQKRLPKY</sequence>
<dbReference type="NCBIfam" id="TIGR00152">
    <property type="entry name" value="dephospho-CoA kinase"/>
    <property type="match status" value="1"/>
</dbReference>
<dbReference type="FunFam" id="3.40.50.620:FF:000089">
    <property type="entry name" value="Bifunctional coenzyme A synthase"/>
    <property type="match status" value="1"/>
</dbReference>
<comment type="pathway">
    <text evidence="18">Cofactor biosynthesis; coenzyme A biosynthesis; CoA from (R)-pantothenate: step 5/5.</text>
</comment>
<evidence type="ECO:0000256" key="21">
    <source>
        <dbReference type="ARBA" id="ARBA00067394"/>
    </source>
</evidence>
<evidence type="ECO:0000256" key="12">
    <source>
        <dbReference type="ARBA" id="ARBA00023128"/>
    </source>
</evidence>
<dbReference type="EMBL" id="AMQN01000124">
    <property type="status" value="NOT_ANNOTATED_CDS"/>
    <property type="molecule type" value="Genomic_DNA"/>
</dbReference>
<dbReference type="OMA" id="TQCLQSY"/>
<dbReference type="Pfam" id="PF01467">
    <property type="entry name" value="CTP_transf_like"/>
    <property type="match status" value="1"/>
</dbReference>
<evidence type="ECO:0000256" key="20">
    <source>
        <dbReference type="ARBA" id="ARBA00066359"/>
    </source>
</evidence>
<dbReference type="GO" id="GO:0004595">
    <property type="term" value="F:pantetheine-phosphate adenylyltransferase activity"/>
    <property type="evidence" value="ECO:0007669"/>
    <property type="project" value="UniProtKB-EC"/>
</dbReference>
<dbReference type="GO" id="GO:0005524">
    <property type="term" value="F:ATP binding"/>
    <property type="evidence" value="ECO:0007669"/>
    <property type="project" value="UniProtKB-KW"/>
</dbReference>
<keyword evidence="8" id="KW-0548">Nucleotidyltransferase</keyword>
<dbReference type="SUPFAM" id="SSF52374">
    <property type="entry name" value="Nucleotidylyl transferase"/>
    <property type="match status" value="1"/>
</dbReference>
<evidence type="ECO:0000256" key="17">
    <source>
        <dbReference type="ARBA" id="ARBA00060565"/>
    </source>
</evidence>
<keyword evidence="6" id="KW-0597">Phosphoprotein</keyword>
<evidence type="ECO:0000256" key="11">
    <source>
        <dbReference type="ARBA" id="ARBA00022840"/>
    </source>
</evidence>
<reference evidence="24" key="1">
    <citation type="submission" date="2012-12" db="EMBL/GenBank/DDBJ databases">
        <authorList>
            <person name="Hellsten U."/>
            <person name="Grimwood J."/>
            <person name="Chapman J.A."/>
            <person name="Shapiro H."/>
            <person name="Aerts A."/>
            <person name="Otillar R.P."/>
            <person name="Terry A.Y."/>
            <person name="Boore J.L."/>
            <person name="Simakov O."/>
            <person name="Marletaz F."/>
            <person name="Cho S.-J."/>
            <person name="Edsinger-Gonzales E."/>
            <person name="Havlak P."/>
            <person name="Kuo D.-H."/>
            <person name="Larsson T."/>
            <person name="Lv J."/>
            <person name="Arendt D."/>
            <person name="Savage R."/>
            <person name="Osoegawa K."/>
            <person name="de Jong P."/>
            <person name="Lindberg D.R."/>
            <person name="Seaver E.C."/>
            <person name="Weisblat D.A."/>
            <person name="Putnam N.H."/>
            <person name="Grigoriev I.V."/>
            <person name="Rokhsar D.S."/>
        </authorList>
    </citation>
    <scope>NUCLEOTIDE SEQUENCE</scope>
    <source>
        <strain evidence="24">I ESC-2004</strain>
    </source>
</reference>
<comment type="function">
    <text evidence="16">Bifunctional enzyme that catalyzes the fourth and fifth sequential steps of CoA biosynthetic pathway. The fourth reaction is catalyzed by the phosphopantetheine adenylyltransferase, coded by the coaD domain; the fifth reaction is catalyzed by the dephospho-CoA kinase, coded by the coaE domain. May act as a point of CoA biosynthesis regulation.</text>
</comment>
<dbReference type="Gene3D" id="3.40.50.620">
    <property type="entry name" value="HUPs"/>
    <property type="match status" value="1"/>
</dbReference>
<dbReference type="Proteomes" id="UP000014760">
    <property type="component" value="Unassembled WGS sequence"/>
</dbReference>
<dbReference type="OrthoDB" id="330671at2759"/>
<evidence type="ECO:0000256" key="7">
    <source>
        <dbReference type="ARBA" id="ARBA00022679"/>
    </source>
</evidence>
<comment type="similarity">
    <text evidence="19">In the central section; belongs to the eukaryotic CoaD family.</text>
</comment>
<dbReference type="EC" id="2.7.7.3" evidence="4"/>
<dbReference type="AlphaFoldDB" id="X1Z5E1"/>
<proteinExistence type="inferred from homology"/>
<evidence type="ECO:0000256" key="13">
    <source>
        <dbReference type="ARBA" id="ARBA00023268"/>
    </source>
</evidence>
<evidence type="ECO:0000256" key="6">
    <source>
        <dbReference type="ARBA" id="ARBA00022553"/>
    </source>
</evidence>
<dbReference type="InterPro" id="IPR014729">
    <property type="entry name" value="Rossmann-like_a/b/a_fold"/>
</dbReference>
<evidence type="ECO:0000256" key="14">
    <source>
        <dbReference type="ARBA" id="ARBA00051310"/>
    </source>
</evidence>
<dbReference type="PROSITE" id="PS51219">
    <property type="entry name" value="DPCK"/>
    <property type="match status" value="1"/>
</dbReference>
<dbReference type="GO" id="GO:0004140">
    <property type="term" value="F:dephospho-CoA kinase activity"/>
    <property type="evidence" value="ECO:0007669"/>
    <property type="project" value="UniProtKB-EC"/>
</dbReference>
<keyword evidence="7" id="KW-0808">Transferase</keyword>
<accession>X1Z5E1</accession>
<dbReference type="Gene3D" id="3.40.50.300">
    <property type="entry name" value="P-loop containing nucleotide triphosphate hydrolases"/>
    <property type="match status" value="1"/>
</dbReference>
<evidence type="ECO:0000313" key="24">
    <source>
        <dbReference type="Proteomes" id="UP000014760"/>
    </source>
</evidence>
<evidence type="ECO:0000256" key="19">
    <source>
        <dbReference type="ARBA" id="ARBA00061673"/>
    </source>
</evidence>
<evidence type="ECO:0000256" key="3">
    <source>
        <dbReference type="ARBA" id="ARBA00011245"/>
    </source>
</evidence>
<dbReference type="InterPro" id="IPR004821">
    <property type="entry name" value="Cyt_trans-like"/>
</dbReference>
<evidence type="ECO:0000256" key="1">
    <source>
        <dbReference type="ARBA" id="ARBA00004305"/>
    </source>
</evidence>
<comment type="catalytic activity">
    <reaction evidence="15">
        <text>3'-dephospho-CoA + ATP = ADP + CoA + H(+)</text>
        <dbReference type="Rhea" id="RHEA:18245"/>
        <dbReference type="ChEBI" id="CHEBI:15378"/>
        <dbReference type="ChEBI" id="CHEBI:30616"/>
        <dbReference type="ChEBI" id="CHEBI:57287"/>
        <dbReference type="ChEBI" id="CHEBI:57328"/>
        <dbReference type="ChEBI" id="CHEBI:456216"/>
        <dbReference type="EC" id="2.7.1.24"/>
    </reaction>
    <physiologicalReaction direction="left-to-right" evidence="15">
        <dbReference type="Rhea" id="RHEA:18246"/>
    </physiologicalReaction>
</comment>
<organism evidence="23 24">
    <name type="scientific">Capitella teleta</name>
    <name type="common">Polychaete worm</name>
    <dbReference type="NCBI Taxonomy" id="283909"/>
    <lineage>
        <taxon>Eukaryota</taxon>
        <taxon>Metazoa</taxon>
        <taxon>Spiralia</taxon>
        <taxon>Lophotrochozoa</taxon>
        <taxon>Annelida</taxon>
        <taxon>Polychaeta</taxon>
        <taxon>Sedentaria</taxon>
        <taxon>Scolecida</taxon>
        <taxon>Capitellidae</taxon>
        <taxon>Capitella</taxon>
    </lineage>
</organism>
<keyword evidence="5" id="KW-0963">Cytoplasm</keyword>
<evidence type="ECO:0000256" key="15">
    <source>
        <dbReference type="ARBA" id="ARBA00051912"/>
    </source>
</evidence>
<evidence type="ECO:0000256" key="8">
    <source>
        <dbReference type="ARBA" id="ARBA00022695"/>
    </source>
</evidence>
<evidence type="ECO:0000256" key="18">
    <source>
        <dbReference type="ARBA" id="ARBA00060696"/>
    </source>
</evidence>
<comment type="pathway">
    <text evidence="17">Cofactor biosynthesis; coenzyme A biosynthesis; CoA from (R)-pantothenate: step 4/5.</text>
</comment>
<protein>
    <recommendedName>
        <fullName evidence="21">Bifunctional coenzyme A synthase</fullName>
        <ecNumber evidence="20">2.7.1.24</ecNumber>
        <ecNumber evidence="4">2.7.7.3</ecNumber>
    </recommendedName>
</protein>
<dbReference type="EnsemblMetazoa" id="CapteT149109">
    <property type="protein sequence ID" value="CapteP149109"/>
    <property type="gene ID" value="CapteG149109"/>
</dbReference>
<keyword evidence="13" id="KW-0511">Multifunctional enzyme</keyword>
<dbReference type="InterPro" id="IPR001977">
    <property type="entry name" value="Depp_CoAkinase"/>
</dbReference>
<dbReference type="HOGENOM" id="CLU_027827_2_1_1"/>
<comment type="catalytic activity">
    <reaction evidence="14">
        <text>(R)-4'-phosphopantetheine + ATP + H(+) = 3'-dephospho-CoA + diphosphate</text>
        <dbReference type="Rhea" id="RHEA:19801"/>
        <dbReference type="ChEBI" id="CHEBI:15378"/>
        <dbReference type="ChEBI" id="CHEBI:30616"/>
        <dbReference type="ChEBI" id="CHEBI:33019"/>
        <dbReference type="ChEBI" id="CHEBI:57328"/>
        <dbReference type="ChEBI" id="CHEBI:61723"/>
        <dbReference type="EC" id="2.7.7.3"/>
    </reaction>
    <physiologicalReaction direction="left-to-right" evidence="14">
        <dbReference type="Rhea" id="RHEA:19802"/>
    </physiologicalReaction>
</comment>
<evidence type="ECO:0000256" key="2">
    <source>
        <dbReference type="ARBA" id="ARBA00004496"/>
    </source>
</evidence>
<evidence type="ECO:0000256" key="10">
    <source>
        <dbReference type="ARBA" id="ARBA00022777"/>
    </source>
</evidence>
<keyword evidence="12" id="KW-0496">Mitochondrion</keyword>
<evidence type="ECO:0000259" key="22">
    <source>
        <dbReference type="Pfam" id="PF01467"/>
    </source>
</evidence>
<evidence type="ECO:0000313" key="23">
    <source>
        <dbReference type="EnsemblMetazoa" id="CapteP149109"/>
    </source>
</evidence>
<keyword evidence="11" id="KW-0067">ATP-binding</keyword>
<comment type="subunit">
    <text evidence="3">Monomer.</text>
</comment>